<name>A0AAW1RLW6_9CHLO</name>
<evidence type="ECO:0000313" key="2">
    <source>
        <dbReference type="EMBL" id="KAK9834161.1"/>
    </source>
</evidence>
<sequence length="188" mass="19452">MLVKAGEETYTLRSPRVVRMSGSMSRAGLFCLAFGLLASAWAETGPAYAPAPAPAPPPCVATTSGCVPPLPANTTGEDVSSCPSTPPCATPAGALCSLSSHDNEYTTSHGVCGSSYKISCPSSGASYTILVKYAQTGSQYIGMLDAFRLPSGPVQHSRVYQRTGVRSDSCACLCEILLPSMPSDCECV</sequence>
<proteinExistence type="predicted"/>
<evidence type="ECO:0000256" key="1">
    <source>
        <dbReference type="SAM" id="SignalP"/>
    </source>
</evidence>
<reference evidence="2 3" key="1">
    <citation type="journal article" date="2024" name="Nat. Commun.">
        <title>Phylogenomics reveals the evolutionary origins of lichenization in chlorophyte algae.</title>
        <authorList>
            <person name="Puginier C."/>
            <person name="Libourel C."/>
            <person name="Otte J."/>
            <person name="Skaloud P."/>
            <person name="Haon M."/>
            <person name="Grisel S."/>
            <person name="Petersen M."/>
            <person name="Berrin J.G."/>
            <person name="Delaux P.M."/>
            <person name="Dal Grande F."/>
            <person name="Keller J."/>
        </authorList>
    </citation>
    <scope>NUCLEOTIDE SEQUENCE [LARGE SCALE GENOMIC DNA]</scope>
    <source>
        <strain evidence="2 3">SAG 245.80</strain>
    </source>
</reference>
<protein>
    <submittedName>
        <fullName evidence="2">Uncharacterized protein</fullName>
    </submittedName>
</protein>
<organism evidence="2 3">
    <name type="scientific">Elliptochloris bilobata</name>
    <dbReference type="NCBI Taxonomy" id="381761"/>
    <lineage>
        <taxon>Eukaryota</taxon>
        <taxon>Viridiplantae</taxon>
        <taxon>Chlorophyta</taxon>
        <taxon>core chlorophytes</taxon>
        <taxon>Trebouxiophyceae</taxon>
        <taxon>Trebouxiophyceae incertae sedis</taxon>
        <taxon>Elliptochloris clade</taxon>
        <taxon>Elliptochloris</taxon>
    </lineage>
</organism>
<feature type="signal peptide" evidence="1">
    <location>
        <begin position="1"/>
        <end position="42"/>
    </location>
</feature>
<feature type="chain" id="PRO_5043441471" evidence="1">
    <location>
        <begin position="43"/>
        <end position="188"/>
    </location>
</feature>
<accession>A0AAW1RLW6</accession>
<keyword evidence="1" id="KW-0732">Signal</keyword>
<evidence type="ECO:0000313" key="3">
    <source>
        <dbReference type="Proteomes" id="UP001445335"/>
    </source>
</evidence>
<keyword evidence="3" id="KW-1185">Reference proteome</keyword>
<dbReference type="EMBL" id="JALJOU010000033">
    <property type="protein sequence ID" value="KAK9834161.1"/>
    <property type="molecule type" value="Genomic_DNA"/>
</dbReference>
<dbReference type="Proteomes" id="UP001445335">
    <property type="component" value="Unassembled WGS sequence"/>
</dbReference>
<comment type="caution">
    <text evidence="2">The sequence shown here is derived from an EMBL/GenBank/DDBJ whole genome shotgun (WGS) entry which is preliminary data.</text>
</comment>
<dbReference type="AlphaFoldDB" id="A0AAW1RLW6"/>
<gene>
    <name evidence="2" type="ORF">WJX81_003750</name>
</gene>